<dbReference type="OrthoDB" id="5834362at2759"/>
<accession>A0A0M3J096</accession>
<reference evidence="3" key="1">
    <citation type="submission" date="2017-02" db="UniProtKB">
        <authorList>
            <consortium name="WormBaseParasite"/>
        </authorList>
    </citation>
    <scope>IDENTIFICATION</scope>
</reference>
<evidence type="ECO:0000313" key="3">
    <source>
        <dbReference type="WBParaSite" id="ASIM_0000093201-mRNA-1"/>
    </source>
</evidence>
<dbReference type="WBParaSite" id="ASIM_0000093201-mRNA-1">
    <property type="protein sequence ID" value="ASIM_0000093201-mRNA-1"/>
    <property type="gene ID" value="ASIM_0000093201"/>
</dbReference>
<dbReference type="InterPro" id="IPR018737">
    <property type="entry name" value="DREAM_LIN52"/>
</dbReference>
<dbReference type="Proteomes" id="UP000267096">
    <property type="component" value="Unassembled WGS sequence"/>
</dbReference>
<proteinExistence type="predicted"/>
<reference evidence="1 2" key="2">
    <citation type="submission" date="2018-11" db="EMBL/GenBank/DDBJ databases">
        <authorList>
            <consortium name="Pathogen Informatics"/>
        </authorList>
    </citation>
    <scope>NUCLEOTIDE SEQUENCE [LARGE SCALE GENOMIC DNA]</scope>
</reference>
<dbReference type="GO" id="GO:0006355">
    <property type="term" value="P:regulation of DNA-templated transcription"/>
    <property type="evidence" value="ECO:0007669"/>
    <property type="project" value="InterPro"/>
</dbReference>
<dbReference type="EMBL" id="UYRR01000696">
    <property type="protein sequence ID" value="VDK18133.1"/>
    <property type="molecule type" value="Genomic_DNA"/>
</dbReference>
<sequence length="53" mass="6207">MSEGSSVTRENFLACSEQIGRSSPELWPEQLPGAWDMWKNVCFFYYLSYFNGF</sequence>
<gene>
    <name evidence="1" type="ORF">ASIM_LOCUS829</name>
</gene>
<evidence type="ECO:0000313" key="2">
    <source>
        <dbReference type="Proteomes" id="UP000267096"/>
    </source>
</evidence>
<evidence type="ECO:0000313" key="1">
    <source>
        <dbReference type="EMBL" id="VDK18133.1"/>
    </source>
</evidence>
<protein>
    <submittedName>
        <fullName evidence="3">Protein YIPF4</fullName>
    </submittedName>
</protein>
<organism evidence="3">
    <name type="scientific">Anisakis simplex</name>
    <name type="common">Herring worm</name>
    <dbReference type="NCBI Taxonomy" id="6269"/>
    <lineage>
        <taxon>Eukaryota</taxon>
        <taxon>Metazoa</taxon>
        <taxon>Ecdysozoa</taxon>
        <taxon>Nematoda</taxon>
        <taxon>Chromadorea</taxon>
        <taxon>Rhabditida</taxon>
        <taxon>Spirurina</taxon>
        <taxon>Ascaridomorpha</taxon>
        <taxon>Ascaridoidea</taxon>
        <taxon>Anisakidae</taxon>
        <taxon>Anisakis</taxon>
        <taxon>Anisakis simplex complex</taxon>
    </lineage>
</organism>
<dbReference type="GO" id="GO:0070176">
    <property type="term" value="C:DRM complex"/>
    <property type="evidence" value="ECO:0007669"/>
    <property type="project" value="InterPro"/>
</dbReference>
<dbReference type="AlphaFoldDB" id="A0A0M3J096"/>
<name>A0A0M3J096_ANISI</name>
<dbReference type="Pfam" id="PF10044">
    <property type="entry name" value="LIN52"/>
    <property type="match status" value="1"/>
</dbReference>
<keyword evidence="2" id="KW-1185">Reference proteome</keyword>